<dbReference type="Gene3D" id="3.30.70.270">
    <property type="match status" value="1"/>
</dbReference>
<name>A0ABY9DGQ8_VITVI</name>
<evidence type="ECO:0000259" key="1">
    <source>
        <dbReference type="Pfam" id="PF00078"/>
    </source>
</evidence>
<evidence type="ECO:0000313" key="2">
    <source>
        <dbReference type="EMBL" id="WKA06620.1"/>
    </source>
</evidence>
<dbReference type="Gene3D" id="3.10.10.10">
    <property type="entry name" value="HIV Type 1 Reverse Transcriptase, subunit A, domain 1"/>
    <property type="match status" value="1"/>
</dbReference>
<dbReference type="InterPro" id="IPR043128">
    <property type="entry name" value="Rev_trsase/Diguanyl_cyclase"/>
</dbReference>
<feature type="domain" description="Reverse transcriptase" evidence="1">
    <location>
        <begin position="73"/>
        <end position="229"/>
    </location>
</feature>
<organism evidence="2 3">
    <name type="scientific">Vitis vinifera</name>
    <name type="common">Grape</name>
    <dbReference type="NCBI Taxonomy" id="29760"/>
    <lineage>
        <taxon>Eukaryota</taxon>
        <taxon>Viridiplantae</taxon>
        <taxon>Streptophyta</taxon>
        <taxon>Embryophyta</taxon>
        <taxon>Tracheophyta</taxon>
        <taxon>Spermatophyta</taxon>
        <taxon>Magnoliopsida</taxon>
        <taxon>eudicotyledons</taxon>
        <taxon>Gunneridae</taxon>
        <taxon>Pentapetalae</taxon>
        <taxon>rosids</taxon>
        <taxon>Vitales</taxon>
        <taxon>Vitaceae</taxon>
        <taxon>Viteae</taxon>
        <taxon>Vitis</taxon>
    </lineage>
</organism>
<dbReference type="InterPro" id="IPR000477">
    <property type="entry name" value="RT_dom"/>
</dbReference>
<reference evidence="2 3" key="1">
    <citation type="journal article" date="2023" name="Hortic Res">
        <title>The complete reference genome for grapevine (Vitis vinifera L.) genetics and breeding.</title>
        <authorList>
            <person name="Shi X."/>
            <person name="Cao S."/>
            <person name="Wang X."/>
            <person name="Huang S."/>
            <person name="Wang Y."/>
            <person name="Liu Z."/>
            <person name="Liu W."/>
            <person name="Leng X."/>
            <person name="Peng Y."/>
            <person name="Wang N."/>
            <person name="Wang Y."/>
            <person name="Ma Z."/>
            <person name="Xu X."/>
            <person name="Zhang F."/>
            <person name="Xue H."/>
            <person name="Zhong H."/>
            <person name="Wang Y."/>
            <person name="Zhang K."/>
            <person name="Velt A."/>
            <person name="Avia K."/>
            <person name="Holtgrawe D."/>
            <person name="Grimplet J."/>
            <person name="Matus J.T."/>
            <person name="Ware D."/>
            <person name="Wu X."/>
            <person name="Wang H."/>
            <person name="Liu C."/>
            <person name="Fang Y."/>
            <person name="Rustenholz C."/>
            <person name="Cheng Z."/>
            <person name="Xiao H."/>
            <person name="Zhou Y."/>
        </authorList>
    </citation>
    <scope>NUCLEOTIDE SEQUENCE [LARGE SCALE GENOMIC DNA]</scope>
    <source>
        <strain evidence="3">cv. Pinot noir / PN40024</strain>
        <tissue evidence="2">Leaf</tissue>
    </source>
</reference>
<dbReference type="PANTHER" id="PTHR24559:SF444">
    <property type="entry name" value="REVERSE TRANSCRIPTASE DOMAIN-CONTAINING PROTEIN"/>
    <property type="match status" value="1"/>
</dbReference>
<dbReference type="SUPFAM" id="SSF56672">
    <property type="entry name" value="DNA/RNA polymerases"/>
    <property type="match status" value="1"/>
</dbReference>
<dbReference type="InterPro" id="IPR043502">
    <property type="entry name" value="DNA/RNA_pol_sf"/>
</dbReference>
<dbReference type="PANTHER" id="PTHR24559">
    <property type="entry name" value="TRANSPOSON TY3-I GAG-POL POLYPROTEIN"/>
    <property type="match status" value="1"/>
</dbReference>
<dbReference type="Proteomes" id="UP001227230">
    <property type="component" value="Chromosome 16"/>
</dbReference>
<dbReference type="EMBL" id="CP126663">
    <property type="protein sequence ID" value="WKA06620.1"/>
    <property type="molecule type" value="Genomic_DNA"/>
</dbReference>
<dbReference type="Pfam" id="PF00078">
    <property type="entry name" value="RVT_1"/>
    <property type="match status" value="1"/>
</dbReference>
<accession>A0ABY9DGQ8</accession>
<proteinExistence type="predicted"/>
<dbReference type="InterPro" id="IPR053134">
    <property type="entry name" value="RNA-dir_DNA_polymerase"/>
</dbReference>
<keyword evidence="3" id="KW-1185">Reference proteome</keyword>
<dbReference type="CDD" id="cd01647">
    <property type="entry name" value="RT_LTR"/>
    <property type="match status" value="1"/>
</dbReference>
<protein>
    <recommendedName>
        <fullName evidence="1">Reverse transcriptase domain-containing protein</fullName>
    </recommendedName>
</protein>
<sequence>MEEEAKPVPQPQRRLNPHMQEVVRAEVLKLLQACIIYLISDSPWVSPTQVMLKKSGITVVQNGKGEEVSTCLTSGWRVCIDYRKLNVVIRKDHFPLPFIDQVLKRVSGHPLYYFLDGYSGYFQIKIDVEDQEKTTFTCPFETYAYKRMPFGLCNAPTTFQRCMLSIFSDMVERIMEVFIDDITVYGSAFDECLVNLEAVLNRCIEKDLVLNWEKSHFMVHQGIVLGHIISKQGTEVDKAKVELIVKLPDYYSKSVIL</sequence>
<gene>
    <name evidence="2" type="ORF">VitviT2T_024513</name>
</gene>
<evidence type="ECO:0000313" key="3">
    <source>
        <dbReference type="Proteomes" id="UP001227230"/>
    </source>
</evidence>